<accession>A0A3B1E2I2</accession>
<reference evidence="2" key="1">
    <citation type="submission" date="2018-10" db="EMBL/GenBank/DDBJ databases">
        <authorList>
            <person name="Aoki K."/>
        </authorList>
    </citation>
    <scope>NUCLEOTIDE SEQUENCE</scope>
</reference>
<dbReference type="Gene3D" id="2.60.120.1230">
    <property type="match status" value="1"/>
</dbReference>
<sequence length="92" mass="10320">MHNIINVTNGVNITSEYVSSLLNTFDDVTFIVKNGGWARFIDLPTSGISEGSVIKIERYSSWGTQVRFENTTISLEPNKVTTFIFKNGTWSI</sequence>
<dbReference type="InterPro" id="IPR048990">
    <property type="entry name" value="StcE_b-sandwich"/>
</dbReference>
<proteinExistence type="predicted"/>
<protein>
    <recommendedName>
        <fullName evidence="1">Metalloprotease StcE beta-sandwich domain-containing protein</fullName>
    </recommendedName>
</protein>
<organism evidence="2">
    <name type="scientific">hydrothermal vent metagenome</name>
    <dbReference type="NCBI Taxonomy" id="652676"/>
    <lineage>
        <taxon>unclassified sequences</taxon>
        <taxon>metagenomes</taxon>
        <taxon>ecological metagenomes</taxon>
    </lineage>
</organism>
<dbReference type="AlphaFoldDB" id="A0A3B1E2I2"/>
<evidence type="ECO:0000313" key="2">
    <source>
        <dbReference type="EMBL" id="VAY88329.1"/>
    </source>
</evidence>
<dbReference type="EMBL" id="UOYO01000048">
    <property type="protein sequence ID" value="VAY88329.1"/>
    <property type="molecule type" value="Genomic_DNA"/>
</dbReference>
<gene>
    <name evidence="2" type="ORF">MNB_ARC-1_1217</name>
</gene>
<feature type="domain" description="Metalloprotease StcE beta-sandwich" evidence="1">
    <location>
        <begin position="28"/>
        <end position="90"/>
    </location>
</feature>
<dbReference type="Pfam" id="PF20944">
    <property type="entry name" value="StcE_b-sandwich"/>
    <property type="match status" value="1"/>
</dbReference>
<name>A0A3B1E2I2_9ZZZZ</name>
<evidence type="ECO:0000259" key="1">
    <source>
        <dbReference type="Pfam" id="PF20944"/>
    </source>
</evidence>